<dbReference type="KEGG" id="toy:FO059_00825"/>
<reference evidence="3 4" key="1">
    <citation type="submission" date="2019-07" db="EMBL/GenBank/DDBJ databases">
        <title>Tomitella cavernea sp. nov., an actinomycete isolated from soil.</title>
        <authorList>
            <person name="Cheng J."/>
        </authorList>
    </citation>
    <scope>NUCLEOTIDE SEQUENCE [LARGE SCALE GENOMIC DNA]</scope>
    <source>
        <strain evidence="3 4">HY188</strain>
    </source>
</reference>
<dbReference type="AlphaFoldDB" id="A0A516WZ87"/>
<dbReference type="Pfam" id="PF12973">
    <property type="entry name" value="Cupin_7"/>
    <property type="match status" value="1"/>
</dbReference>
<organism evidence="3 4">
    <name type="scientific">Tomitella fengzijianii</name>
    <dbReference type="NCBI Taxonomy" id="2597660"/>
    <lineage>
        <taxon>Bacteria</taxon>
        <taxon>Bacillati</taxon>
        <taxon>Actinomycetota</taxon>
        <taxon>Actinomycetes</taxon>
        <taxon>Mycobacteriales</taxon>
        <taxon>Tomitella</taxon>
    </lineage>
</organism>
<dbReference type="Gene3D" id="2.60.120.10">
    <property type="entry name" value="Jelly Rolls"/>
    <property type="match status" value="1"/>
</dbReference>
<dbReference type="InterPro" id="IPR025979">
    <property type="entry name" value="ChrR-like_cupin_dom"/>
</dbReference>
<keyword evidence="4" id="KW-1185">Reference proteome</keyword>
<evidence type="ECO:0000313" key="3">
    <source>
        <dbReference type="EMBL" id="QDQ96154.1"/>
    </source>
</evidence>
<dbReference type="EMBL" id="CP041765">
    <property type="protein sequence ID" value="QDQ96154.1"/>
    <property type="molecule type" value="Genomic_DNA"/>
</dbReference>
<proteinExistence type="predicted"/>
<reference evidence="3 4" key="2">
    <citation type="submission" date="2019-07" db="EMBL/GenBank/DDBJ databases">
        <authorList>
            <person name="Huang Y."/>
        </authorList>
    </citation>
    <scope>NUCLEOTIDE SEQUENCE [LARGE SCALE GENOMIC DNA]</scope>
    <source>
        <strain evidence="3 4">HY188</strain>
    </source>
</reference>
<accession>A0A516WZ87</accession>
<evidence type="ECO:0000313" key="4">
    <source>
        <dbReference type="Proteomes" id="UP000317344"/>
    </source>
</evidence>
<gene>
    <name evidence="3" type="ORF">FO059_00825</name>
</gene>
<dbReference type="InterPro" id="IPR014710">
    <property type="entry name" value="RmlC-like_jellyroll"/>
</dbReference>
<feature type="region of interest" description="Disordered" evidence="1">
    <location>
        <begin position="28"/>
        <end position="88"/>
    </location>
</feature>
<protein>
    <submittedName>
        <fullName evidence="3">Cupin domain-containing protein</fullName>
    </submittedName>
</protein>
<sequence length="210" mass="21682">MAASPGVGCITFIMLHSAVTTCNTNVDEDGTVTPGSAPSAADRDYDGLGAAPDSAGTRFRQGPGFGRDPVSAGTRFRQGPGFRRGRDGAALDAEGSLMSDSHGAPAAIPPIALDAVDWIIVGSGVYLAPLNEVQEGAGTAFLRFDEGAVSHAHRHPAGEEMYVISGRLKVGETTISAGDYLRTPAGVVHEVRALTDAVALIIVPEPLEFL</sequence>
<dbReference type="Proteomes" id="UP000317344">
    <property type="component" value="Chromosome"/>
</dbReference>
<dbReference type="InterPro" id="IPR011051">
    <property type="entry name" value="RmlC_Cupin_sf"/>
</dbReference>
<evidence type="ECO:0000259" key="2">
    <source>
        <dbReference type="Pfam" id="PF12973"/>
    </source>
</evidence>
<dbReference type="OrthoDB" id="5584941at2"/>
<feature type="domain" description="ChrR-like cupin" evidence="2">
    <location>
        <begin position="112"/>
        <end position="202"/>
    </location>
</feature>
<name>A0A516WZ87_9ACTN</name>
<evidence type="ECO:0000256" key="1">
    <source>
        <dbReference type="SAM" id="MobiDB-lite"/>
    </source>
</evidence>
<dbReference type="SUPFAM" id="SSF51182">
    <property type="entry name" value="RmlC-like cupins"/>
    <property type="match status" value="1"/>
</dbReference>